<dbReference type="EMBL" id="JASHID010000003">
    <property type="protein sequence ID" value="MDI9863569.1"/>
    <property type="molecule type" value="Genomic_DNA"/>
</dbReference>
<dbReference type="Proteomes" id="UP001236569">
    <property type="component" value="Unassembled WGS sequence"/>
</dbReference>
<gene>
    <name evidence="1" type="ORF">QM480_04500</name>
</gene>
<organism evidence="1 2">
    <name type="scientific">Flectobacillus longus</name>
    <dbReference type="NCBI Taxonomy" id="2984207"/>
    <lineage>
        <taxon>Bacteria</taxon>
        <taxon>Pseudomonadati</taxon>
        <taxon>Bacteroidota</taxon>
        <taxon>Cytophagia</taxon>
        <taxon>Cytophagales</taxon>
        <taxon>Flectobacillaceae</taxon>
        <taxon>Flectobacillus</taxon>
    </lineage>
</organism>
<evidence type="ECO:0000313" key="1">
    <source>
        <dbReference type="EMBL" id="MDI9863569.1"/>
    </source>
</evidence>
<comment type="caution">
    <text evidence="1">The sequence shown here is derived from an EMBL/GenBank/DDBJ whole genome shotgun (WGS) entry which is preliminary data.</text>
</comment>
<keyword evidence="2" id="KW-1185">Reference proteome</keyword>
<accession>A0ABT6YJ01</accession>
<proteinExistence type="predicted"/>
<name>A0ABT6YJ01_9BACT</name>
<sequence>MPLPETPWQCGDFQQFNPNSFAQLLQSLLVADACLHAAISIEV</sequence>
<dbReference type="RefSeq" id="WP_283368847.1">
    <property type="nucleotide sequence ID" value="NZ_JASHID010000003.1"/>
</dbReference>
<reference evidence="1 2" key="1">
    <citation type="submission" date="2023-05" db="EMBL/GenBank/DDBJ databases">
        <title>Novel species of genus Flectobacillus isolated from stream in China.</title>
        <authorList>
            <person name="Lu H."/>
        </authorList>
    </citation>
    <scope>NUCLEOTIDE SEQUENCE [LARGE SCALE GENOMIC DNA]</scope>
    <source>
        <strain evidence="1 2">DC10W</strain>
    </source>
</reference>
<protein>
    <submittedName>
        <fullName evidence="1">Uncharacterized protein</fullName>
    </submittedName>
</protein>
<evidence type="ECO:0000313" key="2">
    <source>
        <dbReference type="Proteomes" id="UP001236569"/>
    </source>
</evidence>